<dbReference type="EMBL" id="ML122304">
    <property type="protein sequence ID" value="RPD54607.1"/>
    <property type="molecule type" value="Genomic_DNA"/>
</dbReference>
<keyword evidence="2" id="KW-1185">Reference proteome</keyword>
<dbReference type="STRING" id="1328759.A0A5C2RVS4"/>
<proteinExistence type="predicted"/>
<name>A0A5C2RVS4_9APHY</name>
<accession>A0A5C2RVS4</accession>
<dbReference type="Proteomes" id="UP000313359">
    <property type="component" value="Unassembled WGS sequence"/>
</dbReference>
<dbReference type="InterPro" id="IPR052980">
    <property type="entry name" value="Crinkler_effector"/>
</dbReference>
<protein>
    <submittedName>
        <fullName evidence="1">Uncharacterized protein</fullName>
    </submittedName>
</protein>
<evidence type="ECO:0000313" key="2">
    <source>
        <dbReference type="Proteomes" id="UP000313359"/>
    </source>
</evidence>
<dbReference type="AlphaFoldDB" id="A0A5C2RVS4"/>
<evidence type="ECO:0000313" key="1">
    <source>
        <dbReference type="EMBL" id="RPD54607.1"/>
    </source>
</evidence>
<gene>
    <name evidence="1" type="ORF">L227DRAFT_616097</name>
</gene>
<organism evidence="1 2">
    <name type="scientific">Lentinus tigrinus ALCF2SS1-6</name>
    <dbReference type="NCBI Taxonomy" id="1328759"/>
    <lineage>
        <taxon>Eukaryota</taxon>
        <taxon>Fungi</taxon>
        <taxon>Dikarya</taxon>
        <taxon>Basidiomycota</taxon>
        <taxon>Agaricomycotina</taxon>
        <taxon>Agaricomycetes</taxon>
        <taxon>Polyporales</taxon>
        <taxon>Polyporaceae</taxon>
        <taxon>Lentinus</taxon>
    </lineage>
</organism>
<reference evidence="1" key="1">
    <citation type="journal article" date="2018" name="Genome Biol. Evol.">
        <title>Genomics and development of Lentinus tigrinus, a white-rot wood-decaying mushroom with dimorphic fruiting bodies.</title>
        <authorList>
            <person name="Wu B."/>
            <person name="Xu Z."/>
            <person name="Knudson A."/>
            <person name="Carlson A."/>
            <person name="Chen N."/>
            <person name="Kovaka S."/>
            <person name="LaButti K."/>
            <person name="Lipzen A."/>
            <person name="Pennachio C."/>
            <person name="Riley R."/>
            <person name="Schakwitz W."/>
            <person name="Umezawa K."/>
            <person name="Ohm R.A."/>
            <person name="Grigoriev I.V."/>
            <person name="Nagy L.G."/>
            <person name="Gibbons J."/>
            <person name="Hibbett D."/>
        </authorList>
    </citation>
    <scope>NUCLEOTIDE SEQUENCE [LARGE SCALE GENOMIC DNA]</scope>
    <source>
        <strain evidence="1">ALCF2SS1-6</strain>
    </source>
</reference>
<sequence length="557" mass="62468">MRLQSQNEIIQIAQADVWEYLGITSATRGSLYIRSEYKSMYERLCNSHKWLDPLDIDPPYIPGVIVTGQPGIGKSYFSVYALLQRMADEQPVVFFTRRGWAVYVDDSGIRRTSISSIDAPVDFPLVSYAPPASRIWALIDAPVAKGPIPDAIIASSMFYVLCASPERSTYTHLLKQSAREFYMDPWTDQELFAMFTLTARPSDHRPSLEWVRDMRSEFGPCPRDLVLAARDRERVKRDITRAITSSSMKLLFNLPEDATTPLDVASDELILVRRDRGLDPAVLESDIPVVTFKSAWIFEGVRAKYLKGLEVQDAERLYRHCRFGLIQTTVLAPIVFEGLALKLLCTTPTSGQDRFRGYARMFPTTTQYKKSPHRFEFRNRFHGSTLAVDEDRAVQLIADATLQSNASSLYAGRCPGIPARMNLHTYSDTHTMELTAGKCFIPAAPSNALFDAYFVAVTPQSATLWIVHVAVSRAHTGTIIPEFGTVKEVVAKAKKSYGTVKVKYLLIAPFREALSVQWNMAAELAEVPVLVDSEVFVQFIAAFPQFSVEEVLGRASC</sequence>
<dbReference type="PANTHER" id="PTHR33129">
    <property type="entry name" value="PROTEIN KINASE DOMAIN-CONTAINING PROTEIN-RELATED"/>
    <property type="match status" value="1"/>
</dbReference>
<dbReference type="OrthoDB" id="2340858at2759"/>